<dbReference type="GO" id="GO:0005783">
    <property type="term" value="C:endoplasmic reticulum"/>
    <property type="evidence" value="ECO:0007669"/>
    <property type="project" value="TreeGrafter"/>
</dbReference>
<feature type="transmembrane region" description="Helical" evidence="3">
    <location>
        <begin position="21"/>
        <end position="43"/>
    </location>
</feature>
<organism evidence="4">
    <name type="scientific">Pseudogymnoascus destructans</name>
    <dbReference type="NCBI Taxonomy" id="655981"/>
    <lineage>
        <taxon>Eukaryota</taxon>
        <taxon>Fungi</taxon>
        <taxon>Dikarya</taxon>
        <taxon>Ascomycota</taxon>
        <taxon>Pezizomycotina</taxon>
        <taxon>Leotiomycetes</taxon>
        <taxon>Thelebolales</taxon>
        <taxon>Thelebolaceae</taxon>
        <taxon>Pseudogymnoascus</taxon>
    </lineage>
</organism>
<evidence type="ECO:0000256" key="1">
    <source>
        <dbReference type="ARBA" id="ARBA00006066"/>
    </source>
</evidence>
<evidence type="ECO:0000256" key="2">
    <source>
        <dbReference type="ARBA" id="ARBA00012176"/>
    </source>
</evidence>
<keyword evidence="3" id="KW-0472">Membrane</keyword>
<dbReference type="PANTHER" id="PTHR12993">
    <property type="entry name" value="N-ACETYLGLUCOSAMINYL-PHOSPHATIDYLINOSITOL DE-N-ACETYLASE-RELATED"/>
    <property type="match status" value="1"/>
</dbReference>
<dbReference type="GeneID" id="36289149"/>
<name>A0A177A9H0_9PEZI</name>
<dbReference type="OrthoDB" id="440160at2759"/>
<dbReference type="InterPro" id="IPR024078">
    <property type="entry name" value="LmbE-like_dom_sf"/>
</dbReference>
<dbReference type="UniPathway" id="UPA00196"/>
<dbReference type="VEuPathDB" id="FungiDB:GMDG_07280"/>
<comment type="similarity">
    <text evidence="1">Belongs to the PIGL family.</text>
</comment>
<protein>
    <recommendedName>
        <fullName evidence="2">N-acetylglucosaminylphosphatidylinositol deacetylase</fullName>
        <ecNumber evidence="2">3.5.1.89</ecNumber>
    </recommendedName>
</protein>
<dbReference type="Proteomes" id="UP000077154">
    <property type="component" value="Unassembled WGS sequence"/>
</dbReference>
<dbReference type="EC" id="3.5.1.89" evidence="2"/>
<dbReference type="SUPFAM" id="SSF102588">
    <property type="entry name" value="LmbE-like"/>
    <property type="match status" value="1"/>
</dbReference>
<keyword evidence="3" id="KW-1133">Transmembrane helix</keyword>
<proteinExistence type="inferred from homology"/>
<dbReference type="EMBL" id="KV441395">
    <property type="protein sequence ID" value="OAF58767.1"/>
    <property type="molecule type" value="Genomic_DNA"/>
</dbReference>
<evidence type="ECO:0000313" key="4">
    <source>
        <dbReference type="EMBL" id="OAF58767.1"/>
    </source>
</evidence>
<dbReference type="InterPro" id="IPR003737">
    <property type="entry name" value="GlcNAc_PI_deacetylase-related"/>
</dbReference>
<dbReference type="AlphaFoldDB" id="A0A177A9H0"/>
<gene>
    <name evidence="4" type="ORF">VC83_06087</name>
</gene>
<dbReference type="GO" id="GO:0000225">
    <property type="term" value="F:N-acetylglucosaminylphosphatidylinositol deacetylase activity"/>
    <property type="evidence" value="ECO:0007669"/>
    <property type="project" value="UniProtKB-EC"/>
</dbReference>
<dbReference type="PANTHER" id="PTHR12993:SF11">
    <property type="entry name" value="N-ACETYLGLUCOSAMINYL-PHOSPHATIDYLINOSITOL DE-N-ACETYLASE"/>
    <property type="match status" value="1"/>
</dbReference>
<dbReference type="GO" id="GO:0006506">
    <property type="term" value="P:GPI anchor biosynthetic process"/>
    <property type="evidence" value="ECO:0007669"/>
    <property type="project" value="UniProtKB-UniPathway"/>
</dbReference>
<accession>A0A177A9H0</accession>
<evidence type="ECO:0000256" key="3">
    <source>
        <dbReference type="SAM" id="Phobius"/>
    </source>
</evidence>
<dbReference type="eggNOG" id="KOG3332">
    <property type="taxonomic scope" value="Eukaryota"/>
</dbReference>
<sequence>MLRPTASRLISRLSRRVWRSILRVTLILLVVPLFLQWLIGYLVGGDARILPSSLQDAKNLLIVTAHPDDESLFFAPSILGVLDRNHDVRGGLLVMSTGNNTGIGETRKEELRGSCESLGIDLGRCIALDRAELQDNPMAWWNTDLIQSIVTEYVHKWDIDAILTFDSDGISGHRNHRAVSAAISNYASTNAEAPVAYMVTTTTLLRKYTFLGDLTLTALPFTWRILEAMAFPSPVADRSYRHKALVASTWQRYVKTRAAFRNHNSQYSWDRHLYLVLSRYVWFNDLKKVPSIGDKA</sequence>
<reference evidence="4" key="1">
    <citation type="submission" date="2016-03" db="EMBL/GenBank/DDBJ databases">
        <title>Updated assembly of Pseudogymnoascus destructans, the fungus causing white-nose syndrome of bats.</title>
        <authorList>
            <person name="Palmer J.M."/>
            <person name="Drees K.P."/>
            <person name="Foster J.T."/>
            <person name="Lindner D.L."/>
        </authorList>
    </citation>
    <scope>NUCLEOTIDE SEQUENCE [LARGE SCALE GENOMIC DNA]</scope>
    <source>
        <strain evidence="4">20631-21</strain>
    </source>
</reference>
<dbReference type="GO" id="GO:0016020">
    <property type="term" value="C:membrane"/>
    <property type="evidence" value="ECO:0007669"/>
    <property type="project" value="GOC"/>
</dbReference>
<dbReference type="Gene3D" id="3.40.50.10320">
    <property type="entry name" value="LmbE-like"/>
    <property type="match status" value="1"/>
</dbReference>
<dbReference type="Pfam" id="PF02585">
    <property type="entry name" value="PIG-L"/>
    <property type="match status" value="1"/>
</dbReference>
<keyword evidence="3" id="KW-0812">Transmembrane</keyword>
<dbReference type="RefSeq" id="XP_024324051.1">
    <property type="nucleotide sequence ID" value="XM_024469693.1"/>
</dbReference>